<evidence type="ECO:0000313" key="3">
    <source>
        <dbReference type="EMBL" id="CAE4621910.1"/>
    </source>
</evidence>
<evidence type="ECO:0000256" key="1">
    <source>
        <dbReference type="SAM" id="MobiDB-lite"/>
    </source>
</evidence>
<feature type="region of interest" description="Disordered" evidence="1">
    <location>
        <begin position="160"/>
        <end position="190"/>
    </location>
</feature>
<feature type="region of interest" description="Disordered" evidence="1">
    <location>
        <begin position="64"/>
        <end position="112"/>
    </location>
</feature>
<dbReference type="AlphaFoldDB" id="A0A6T1GKC7"/>
<evidence type="ECO:0000313" key="2">
    <source>
        <dbReference type="EMBL" id="CAE4621909.1"/>
    </source>
</evidence>
<name>A0A6T1GKC7_9DINO</name>
<feature type="region of interest" description="Disordered" evidence="1">
    <location>
        <begin position="1"/>
        <end position="46"/>
    </location>
</feature>
<reference evidence="3" key="1">
    <citation type="submission" date="2021-01" db="EMBL/GenBank/DDBJ databases">
        <authorList>
            <person name="Corre E."/>
            <person name="Pelletier E."/>
            <person name="Niang G."/>
            <person name="Scheremetjew M."/>
            <person name="Finn R."/>
            <person name="Kale V."/>
            <person name="Holt S."/>
            <person name="Cochrane G."/>
            <person name="Meng A."/>
            <person name="Brown T."/>
            <person name="Cohen L."/>
        </authorList>
    </citation>
    <scope>NUCLEOTIDE SEQUENCE</scope>
    <source>
        <strain evidence="3">CCMP3105</strain>
    </source>
</reference>
<accession>A0A6T1GKC7</accession>
<proteinExistence type="predicted"/>
<feature type="compositionally biased region" description="Low complexity" evidence="1">
    <location>
        <begin position="213"/>
        <end position="229"/>
    </location>
</feature>
<feature type="region of interest" description="Disordered" evidence="1">
    <location>
        <begin position="213"/>
        <end position="233"/>
    </location>
</feature>
<dbReference type="EMBL" id="HBNR01055492">
    <property type="protein sequence ID" value="CAE4621909.1"/>
    <property type="molecule type" value="Transcribed_RNA"/>
</dbReference>
<sequence length="351" mass="37603">MAQGIRLPVCPGSCSSLGSASGRPGPMRPTTQQPRAPHRAPQRPCSCSAMTGFVEASKDGLHFASTTEDGSTKGGNDTEADWSSTSGDDKASSHAQAPATETGRPPPLGVPVQTGLHASLVVKTGSDNSVQRADGLPRSAPASLVAPAGVLQQEGQEVPAWQQSREARAAAQRARQSPRARQGHQEAQTRQAARAAARALAETFGTTVPPPAAQVAQRMQRARQQQQQEAPEHRVRFLQQVQQELQSMQAAAEASAARPGAASAQPLQAPEALAREALQVQRARQHVLDFLVRYKQQRQQRQPDEELTWKLDVLGSTIERLEMQQEHGLQKVHRSLGGEDPMDRPCAGALA</sequence>
<dbReference type="EMBL" id="HBNR01055493">
    <property type="protein sequence ID" value="CAE4621910.1"/>
    <property type="molecule type" value="Transcribed_RNA"/>
</dbReference>
<protein>
    <submittedName>
        <fullName evidence="3">Uncharacterized protein</fullName>
    </submittedName>
</protein>
<organism evidence="3">
    <name type="scientific">Alexandrium monilatum</name>
    <dbReference type="NCBI Taxonomy" id="311494"/>
    <lineage>
        <taxon>Eukaryota</taxon>
        <taxon>Sar</taxon>
        <taxon>Alveolata</taxon>
        <taxon>Dinophyceae</taxon>
        <taxon>Gonyaulacales</taxon>
        <taxon>Pyrocystaceae</taxon>
        <taxon>Alexandrium</taxon>
    </lineage>
</organism>
<gene>
    <name evidence="2" type="ORF">AMON00008_LOCUS38998</name>
    <name evidence="3" type="ORF">AMON00008_LOCUS38999</name>
</gene>